<dbReference type="Proteomes" id="UP000668403">
    <property type="component" value="Unassembled WGS sequence"/>
</dbReference>
<organism evidence="1 2">
    <name type="scientific">Leucobacter tardus</name>
    <dbReference type="NCBI Taxonomy" id="501483"/>
    <lineage>
        <taxon>Bacteria</taxon>
        <taxon>Bacillati</taxon>
        <taxon>Actinomycetota</taxon>
        <taxon>Actinomycetes</taxon>
        <taxon>Micrococcales</taxon>
        <taxon>Microbacteriaceae</taxon>
        <taxon>Leucobacter</taxon>
    </lineage>
</organism>
<reference evidence="1" key="1">
    <citation type="submission" date="2021-03" db="EMBL/GenBank/DDBJ databases">
        <title>Leucobacter chromiisoli sp. nov., isolated from chromium-containing soil of chemical plant.</title>
        <authorList>
            <person name="Xu Z."/>
        </authorList>
    </citation>
    <scope>NUCLEOTIDE SEQUENCE</scope>
    <source>
        <strain evidence="1">K 70/01</strain>
    </source>
</reference>
<comment type="caution">
    <text evidence="1">The sequence shown here is derived from an EMBL/GenBank/DDBJ whole genome shotgun (WGS) entry which is preliminary data.</text>
</comment>
<dbReference type="AlphaFoldDB" id="A0A939TN05"/>
<sequence length="73" mass="8296">MLGGDPTERFTCSRAGCSERAEVALLWRNPKIHSPERQKTWLACTEHRETLVAFLSARDFPLRVVPVTELEDA</sequence>
<dbReference type="EMBL" id="JAGFBF010000005">
    <property type="protein sequence ID" value="MBO2990013.1"/>
    <property type="molecule type" value="Genomic_DNA"/>
</dbReference>
<keyword evidence="2" id="KW-1185">Reference proteome</keyword>
<protein>
    <recommendedName>
        <fullName evidence="3">Acetone carboxylase</fullName>
    </recommendedName>
</protein>
<evidence type="ECO:0000313" key="2">
    <source>
        <dbReference type="Proteomes" id="UP000668403"/>
    </source>
</evidence>
<evidence type="ECO:0000313" key="1">
    <source>
        <dbReference type="EMBL" id="MBO2990013.1"/>
    </source>
</evidence>
<accession>A0A939TN05</accession>
<name>A0A939TN05_9MICO</name>
<gene>
    <name evidence="1" type="ORF">J4H85_08420</name>
</gene>
<proteinExistence type="predicted"/>
<evidence type="ECO:0008006" key="3">
    <source>
        <dbReference type="Google" id="ProtNLM"/>
    </source>
</evidence>